<gene>
    <name evidence="3" type="ORF">VFH_IV021080</name>
</gene>
<protein>
    <recommendedName>
        <fullName evidence="2">Bet v I/Major latex protein domain-containing protein</fullName>
    </recommendedName>
</protein>
<dbReference type="InterPro" id="IPR023393">
    <property type="entry name" value="START-like_dom_sf"/>
</dbReference>
<feature type="domain" description="Bet v I/Major latex protein" evidence="2">
    <location>
        <begin position="2"/>
        <end position="152"/>
    </location>
</feature>
<comment type="similarity">
    <text evidence="1">Belongs to the MLP family.</text>
</comment>
<organism evidence="3 4">
    <name type="scientific">Vicia faba</name>
    <name type="common">Broad bean</name>
    <name type="synonym">Faba vulgaris</name>
    <dbReference type="NCBI Taxonomy" id="3906"/>
    <lineage>
        <taxon>Eukaryota</taxon>
        <taxon>Viridiplantae</taxon>
        <taxon>Streptophyta</taxon>
        <taxon>Embryophyta</taxon>
        <taxon>Tracheophyta</taxon>
        <taxon>Spermatophyta</taxon>
        <taxon>Magnoliopsida</taxon>
        <taxon>eudicotyledons</taxon>
        <taxon>Gunneridae</taxon>
        <taxon>Pentapetalae</taxon>
        <taxon>rosids</taxon>
        <taxon>fabids</taxon>
        <taxon>Fabales</taxon>
        <taxon>Fabaceae</taxon>
        <taxon>Papilionoideae</taxon>
        <taxon>50 kb inversion clade</taxon>
        <taxon>NPAAA clade</taxon>
        <taxon>Hologalegina</taxon>
        <taxon>IRL clade</taxon>
        <taxon>Fabeae</taxon>
        <taxon>Vicia</taxon>
    </lineage>
</organism>
<evidence type="ECO:0000259" key="2">
    <source>
        <dbReference type="SMART" id="SM01037"/>
    </source>
</evidence>
<dbReference type="InterPro" id="IPR000916">
    <property type="entry name" value="Bet_v_I/MLP"/>
</dbReference>
<dbReference type="PANTHER" id="PTHR31338">
    <property type="entry name" value="POLYKETIDE CYCLASE/DEHYDRASE AND LIPID TRANSPORT SUPERFAMILY PROTEIN"/>
    <property type="match status" value="1"/>
</dbReference>
<dbReference type="PANTHER" id="PTHR31338:SF16">
    <property type="entry name" value="POLYKETIDE CYCLASE_DEHYDRASE AND LIPID TRANSPORT SUPERFAMILY PROTEIN"/>
    <property type="match status" value="1"/>
</dbReference>
<dbReference type="SUPFAM" id="SSF55961">
    <property type="entry name" value="Bet v1-like"/>
    <property type="match status" value="1"/>
</dbReference>
<dbReference type="Pfam" id="PF00407">
    <property type="entry name" value="Bet_v_1"/>
    <property type="match status" value="1"/>
</dbReference>
<dbReference type="SMART" id="SM01037">
    <property type="entry name" value="Bet_v_1"/>
    <property type="match status" value="1"/>
</dbReference>
<proteinExistence type="inferred from homology"/>
<dbReference type="Proteomes" id="UP001157006">
    <property type="component" value="Chromosome 4"/>
</dbReference>
<accession>A0AAV1ABT4</accession>
<dbReference type="Gene3D" id="3.30.530.20">
    <property type="match status" value="1"/>
</dbReference>
<sequence length="156" mass="18204">MVLYGKLSTEFDIKTSADKFYKLIATELHQVQKHCERVRYTKLHEGEDWHDTDTIKHWTYVIDGEVQTCYESIEEIDEQKKRNTYKLFGGDIGKHYKTFKLILQVITKANGTAAAKWTVEFEKINEDILPPNGWMELLGKNTRDIDAHLSKARVVL</sequence>
<evidence type="ECO:0000256" key="1">
    <source>
        <dbReference type="ARBA" id="ARBA00038242"/>
    </source>
</evidence>
<dbReference type="GO" id="GO:0006952">
    <property type="term" value="P:defense response"/>
    <property type="evidence" value="ECO:0007669"/>
    <property type="project" value="InterPro"/>
</dbReference>
<reference evidence="3 4" key="1">
    <citation type="submission" date="2023-01" db="EMBL/GenBank/DDBJ databases">
        <authorList>
            <person name="Kreplak J."/>
        </authorList>
    </citation>
    <scope>NUCLEOTIDE SEQUENCE [LARGE SCALE GENOMIC DNA]</scope>
</reference>
<evidence type="ECO:0000313" key="3">
    <source>
        <dbReference type="EMBL" id="CAI8607073.1"/>
    </source>
</evidence>
<dbReference type="AlphaFoldDB" id="A0AAV1ABT4"/>
<dbReference type="InterPro" id="IPR052006">
    <property type="entry name" value="MLP-like"/>
</dbReference>
<name>A0AAV1ABT4_VICFA</name>
<evidence type="ECO:0000313" key="4">
    <source>
        <dbReference type="Proteomes" id="UP001157006"/>
    </source>
</evidence>
<keyword evidence="4" id="KW-1185">Reference proteome</keyword>
<dbReference type="EMBL" id="OX451739">
    <property type="protein sequence ID" value="CAI8607073.1"/>
    <property type="molecule type" value="Genomic_DNA"/>
</dbReference>